<evidence type="ECO:0000256" key="1">
    <source>
        <dbReference type="SAM" id="Phobius"/>
    </source>
</evidence>
<name>A0A1X0Q7J1_9MICR</name>
<reference evidence="2 3" key="1">
    <citation type="journal article" date="2017" name="Environ. Microbiol.">
        <title>Decay of the glycolytic pathway and adaptation to intranuclear parasitism within Enterocytozoonidae microsporidia.</title>
        <authorList>
            <person name="Wiredu Boakye D."/>
            <person name="Jaroenlak P."/>
            <person name="Prachumwat A."/>
            <person name="Williams T.A."/>
            <person name="Bateman K.S."/>
            <person name="Itsathitphaisarn O."/>
            <person name="Sritunyalucksana K."/>
            <person name="Paszkiewicz K.H."/>
            <person name="Moore K.A."/>
            <person name="Stentiford G.D."/>
            <person name="Williams B.A."/>
        </authorList>
    </citation>
    <scope>NUCLEOTIDE SEQUENCE [LARGE SCALE GENOMIC DNA]</scope>
    <source>
        <strain evidence="2 3">GB1</strain>
    </source>
</reference>
<keyword evidence="3" id="KW-1185">Reference proteome</keyword>
<comment type="caution">
    <text evidence="2">The sequence shown here is derived from an EMBL/GenBank/DDBJ whole genome shotgun (WGS) entry which is preliminary data.</text>
</comment>
<organism evidence="2 3">
    <name type="scientific">Hepatospora eriocheir</name>
    <dbReference type="NCBI Taxonomy" id="1081669"/>
    <lineage>
        <taxon>Eukaryota</taxon>
        <taxon>Fungi</taxon>
        <taxon>Fungi incertae sedis</taxon>
        <taxon>Microsporidia</taxon>
        <taxon>Hepatosporidae</taxon>
        <taxon>Hepatospora</taxon>
    </lineage>
</organism>
<proteinExistence type="predicted"/>
<dbReference type="Proteomes" id="UP000192356">
    <property type="component" value="Unassembled WGS sequence"/>
</dbReference>
<keyword evidence="1" id="KW-1133">Transmembrane helix</keyword>
<gene>
    <name evidence="2" type="ORF">HERIO_2277</name>
</gene>
<protein>
    <submittedName>
        <fullName evidence="2">Uncharacterized protein</fullName>
    </submittedName>
</protein>
<accession>A0A1X0Q7J1</accession>
<keyword evidence="1" id="KW-0472">Membrane</keyword>
<sequence length="62" mass="7493">MKMRSKFIPRHFKLAKVTSRVGYDDLFHILVKRIIFKHLNIFNIKLSLLNIFFIPINFTLNM</sequence>
<dbReference type="EMBL" id="LVKB01000205">
    <property type="protein sequence ID" value="ORD95713.1"/>
    <property type="molecule type" value="Genomic_DNA"/>
</dbReference>
<keyword evidence="1" id="KW-0812">Transmembrane</keyword>
<feature type="transmembrane region" description="Helical" evidence="1">
    <location>
        <begin position="42"/>
        <end position="60"/>
    </location>
</feature>
<evidence type="ECO:0000313" key="3">
    <source>
        <dbReference type="Proteomes" id="UP000192356"/>
    </source>
</evidence>
<dbReference type="VEuPathDB" id="MicrosporidiaDB:HERIO_2277"/>
<dbReference type="AlphaFoldDB" id="A0A1X0Q7J1"/>
<evidence type="ECO:0000313" key="2">
    <source>
        <dbReference type="EMBL" id="ORD95713.1"/>
    </source>
</evidence>